<dbReference type="EMBL" id="GGEC01010776">
    <property type="protein sequence ID" value="MBW91259.1"/>
    <property type="molecule type" value="Transcribed_RNA"/>
</dbReference>
<reference evidence="3" key="1">
    <citation type="submission" date="2018-02" db="EMBL/GenBank/DDBJ databases">
        <title>Rhizophora mucronata_Transcriptome.</title>
        <authorList>
            <person name="Meera S.P."/>
            <person name="Sreeshan A."/>
            <person name="Augustine A."/>
        </authorList>
    </citation>
    <scope>NUCLEOTIDE SEQUENCE</scope>
    <source>
        <tissue evidence="3">Leaf</tissue>
    </source>
</reference>
<evidence type="ECO:0000259" key="2">
    <source>
        <dbReference type="Pfam" id="PF14309"/>
    </source>
</evidence>
<proteinExistence type="predicted"/>
<feature type="domain" description="DUF4378" evidence="2">
    <location>
        <begin position="704"/>
        <end position="871"/>
    </location>
</feature>
<dbReference type="PANTHER" id="PTHR40836">
    <property type="entry name" value="RB1-INDUCIBLE COILED-COIL PROTEIN"/>
    <property type="match status" value="1"/>
</dbReference>
<dbReference type="InterPro" id="IPR025486">
    <property type="entry name" value="DUF4378"/>
</dbReference>
<dbReference type="EMBL" id="GGEC01010775">
    <property type="protein sequence ID" value="MBW91258.1"/>
    <property type="molecule type" value="Transcribed_RNA"/>
</dbReference>
<name>A0A2P2JCR9_RHIMU</name>
<feature type="region of interest" description="Disordered" evidence="1">
    <location>
        <begin position="266"/>
        <end position="290"/>
    </location>
</feature>
<sequence>MGRLPHLLDYNRSSMARKIAAHRPHVDGLEAPRNSLEFQVETSQRCLGSGNGLYSCQVEDDWSIKNSYPVEASMKRLINEEISKQSKAKKNSPSIVARLMGVDMLPVDTKSTIQPIDKKNGSTKSKFSKKEKNAGASVTLFSSKTKSGRHMDLNLFYNDKEMDTDRWSNGLKLGRPRHREHPQEEELQKFKKDFEAWQAARFNECSRVVELGGIPGKLLAQGNIDRPKQVTNAYMGLSASERHVEDKDLKMKTRFEKVGLRHHKYKMERFPVQQKHSTSPMKQSSDLESISSRKQFSVNYDRKLDKSSASTRIVILKPGPSRICKNEESWTSSSCTLEDRGSIEDFLEEVKEQLKSELQEKALRRAHVVRGSEIETPFGEGPSDQKQIAQHIVKQVRESAACDTGRNLLRSESTRSSRSEIQFNGTVSPEFINRETRRFLSDRLRNVLNRETHYDVPLVVGETSKTQNGSGYWEIMRAEEEMQTRSFRHGDENGMLNGDLSPRNLIRSLSAPVSGTSFGKLLLEDRHILTGAQIRRKHEALENVSVDKKKRKKGRFSIKETVSNIRYGFTLKGRLLGKKMQSMESYDLEQHPAKDIMNGPTVTENFGRRHIMENSTEVPPSPASACSSPQEEFWRPADDFSLVSTPDPMLREDNDMPQVFREISSNLKELRRQLNQLESDEPGDTMVEHKGMEFMVDIEDTAEAYVRDLLVASGLYYNGSSDRCLQRWDTLAKPISDSIFDEVEESCKRPAKDNETTGDQKEKVDRKVLFDLLNEALSIVLGPPTNTSRFRRKINGSLMPPPLRGKKLLDCVWEMIREYVYPPDDDKSYYSLDTMVARNLGSTPWSTLINDEVDGFGKEMECLIMGDLIEETVENMHLGKL</sequence>
<dbReference type="PANTHER" id="PTHR40836:SF4">
    <property type="entry name" value="RB1-INDUCIBLE COILED-COIL PROTEIN"/>
    <property type="match status" value="1"/>
</dbReference>
<feature type="compositionally biased region" description="Polar residues" evidence="1">
    <location>
        <begin position="274"/>
        <end position="290"/>
    </location>
</feature>
<protein>
    <submittedName>
        <fullName evidence="3">Uncharacterized protein LOC105124040 isoform X1</fullName>
    </submittedName>
</protein>
<organism evidence="3">
    <name type="scientific">Rhizophora mucronata</name>
    <name type="common">Asiatic mangrove</name>
    <dbReference type="NCBI Taxonomy" id="61149"/>
    <lineage>
        <taxon>Eukaryota</taxon>
        <taxon>Viridiplantae</taxon>
        <taxon>Streptophyta</taxon>
        <taxon>Embryophyta</taxon>
        <taxon>Tracheophyta</taxon>
        <taxon>Spermatophyta</taxon>
        <taxon>Magnoliopsida</taxon>
        <taxon>eudicotyledons</taxon>
        <taxon>Gunneridae</taxon>
        <taxon>Pentapetalae</taxon>
        <taxon>rosids</taxon>
        <taxon>fabids</taxon>
        <taxon>Malpighiales</taxon>
        <taxon>Rhizophoraceae</taxon>
        <taxon>Rhizophora</taxon>
    </lineage>
</organism>
<dbReference type="Pfam" id="PF14309">
    <property type="entry name" value="DUF4378"/>
    <property type="match status" value="1"/>
</dbReference>
<evidence type="ECO:0000313" key="3">
    <source>
        <dbReference type="EMBL" id="MBW91258.1"/>
    </source>
</evidence>
<dbReference type="AlphaFoldDB" id="A0A2P2JCR9"/>
<accession>A0A2P2JCR9</accession>
<evidence type="ECO:0000256" key="1">
    <source>
        <dbReference type="SAM" id="MobiDB-lite"/>
    </source>
</evidence>